<accession>A0A835JRL9</accession>
<dbReference type="PANTHER" id="PTHR31929">
    <property type="entry name" value="SAUR-LIKE AUXIN-RESPONSIVE PROTEIN FAMILY-RELATED"/>
    <property type="match status" value="1"/>
</dbReference>
<dbReference type="InterPro" id="IPR003676">
    <property type="entry name" value="SAUR_fam"/>
</dbReference>
<dbReference type="OrthoDB" id="625231at2759"/>
<dbReference type="GO" id="GO:0009733">
    <property type="term" value="P:response to auxin"/>
    <property type="evidence" value="ECO:0007669"/>
    <property type="project" value="InterPro"/>
</dbReference>
<dbReference type="EMBL" id="JADGMS010000009">
    <property type="protein sequence ID" value="KAF9676112.1"/>
    <property type="molecule type" value="Genomic_DNA"/>
</dbReference>
<evidence type="ECO:0008006" key="4">
    <source>
        <dbReference type="Google" id="ProtNLM"/>
    </source>
</evidence>
<dbReference type="Pfam" id="PF02519">
    <property type="entry name" value="Auxin_inducible"/>
    <property type="match status" value="3"/>
</dbReference>
<evidence type="ECO:0000313" key="2">
    <source>
        <dbReference type="EMBL" id="KAF9676112.1"/>
    </source>
</evidence>
<dbReference type="AlphaFoldDB" id="A0A835JRL9"/>
<gene>
    <name evidence="2" type="ORF">SADUNF_Sadunf09G0104400</name>
</gene>
<evidence type="ECO:0000256" key="1">
    <source>
        <dbReference type="ARBA" id="ARBA00006974"/>
    </source>
</evidence>
<sequence length="299" mass="33902">MGTNRLKGVFLLVKNKIRRTSTLNHHPIPHKRLDVPKGHFAIYVGEEEKERKRFVVPISHLKHPLFQILLLKAEEEFGFDHPMGGLTIPFAEDDFIVFITTLTIMGIRLFNAKQIVRRVLLASEESSNVPKGHFVVYVGETQKRCVIPISYLKNPSFQKLLRLVEEEYGFNHPMGGLTIPCSEQVFHDLISCSIMGIHLFNTKQIAQRILQSPQATSAPKGHFAVYVGETQKRFVVPISYLKNPSFQNLLSRVEEEHGFNHPMGGLTILCTVQVFIDLTCNLLQSSATSSLLSKSYKFC</sequence>
<dbReference type="Proteomes" id="UP000657918">
    <property type="component" value="Unassembled WGS sequence"/>
</dbReference>
<comment type="caution">
    <text evidence="2">The sequence shown here is derived from an EMBL/GenBank/DDBJ whole genome shotgun (WGS) entry which is preliminary data.</text>
</comment>
<evidence type="ECO:0000313" key="3">
    <source>
        <dbReference type="Proteomes" id="UP000657918"/>
    </source>
</evidence>
<protein>
    <recommendedName>
        <fullName evidence="4">Small auxin up regulated protein</fullName>
    </recommendedName>
</protein>
<organism evidence="2 3">
    <name type="scientific">Salix dunnii</name>
    <dbReference type="NCBI Taxonomy" id="1413687"/>
    <lineage>
        <taxon>Eukaryota</taxon>
        <taxon>Viridiplantae</taxon>
        <taxon>Streptophyta</taxon>
        <taxon>Embryophyta</taxon>
        <taxon>Tracheophyta</taxon>
        <taxon>Spermatophyta</taxon>
        <taxon>Magnoliopsida</taxon>
        <taxon>eudicotyledons</taxon>
        <taxon>Gunneridae</taxon>
        <taxon>Pentapetalae</taxon>
        <taxon>rosids</taxon>
        <taxon>fabids</taxon>
        <taxon>Malpighiales</taxon>
        <taxon>Salicaceae</taxon>
        <taxon>Saliceae</taxon>
        <taxon>Salix</taxon>
    </lineage>
</organism>
<proteinExistence type="inferred from homology"/>
<comment type="similarity">
    <text evidence="1">Belongs to the ARG7 family.</text>
</comment>
<reference evidence="2 3" key="1">
    <citation type="submission" date="2020-10" db="EMBL/GenBank/DDBJ databases">
        <title>Plant Genome Project.</title>
        <authorList>
            <person name="Zhang R.-G."/>
        </authorList>
    </citation>
    <scope>NUCLEOTIDE SEQUENCE [LARGE SCALE GENOMIC DNA]</scope>
    <source>
        <strain evidence="2">FAFU-HL-1</strain>
        <tissue evidence="2">Leaf</tissue>
    </source>
</reference>
<keyword evidence="3" id="KW-1185">Reference proteome</keyword>
<name>A0A835JRL9_9ROSI</name>